<dbReference type="PANTHER" id="PTHR14690:SF6">
    <property type="entry name" value="IQ AND AAA DOMAIN-CONTAINING PROTEIN 1-LIKE"/>
    <property type="match status" value="1"/>
</dbReference>
<dbReference type="Ensembl" id="ENSSPUT00000018166.1">
    <property type="protein sequence ID" value="ENSSPUP00000017049.1"/>
    <property type="gene ID" value="ENSSPUG00000013165.1"/>
</dbReference>
<dbReference type="Proteomes" id="UP000694392">
    <property type="component" value="Unplaced"/>
</dbReference>
<dbReference type="Pfam" id="PF00004">
    <property type="entry name" value="AAA"/>
    <property type="match status" value="1"/>
</dbReference>
<gene>
    <name evidence="3" type="primary">IQCA1L</name>
</gene>
<accession>A0A8D0HBU7</accession>
<dbReference type="InterPro" id="IPR000048">
    <property type="entry name" value="IQ_motif_EF-hand-BS"/>
</dbReference>
<feature type="domain" description="ATPase AAA-type core" evidence="2">
    <location>
        <begin position="480"/>
        <end position="521"/>
    </location>
</feature>
<evidence type="ECO:0000259" key="2">
    <source>
        <dbReference type="Pfam" id="PF00004"/>
    </source>
</evidence>
<dbReference type="SUPFAM" id="SSF52540">
    <property type="entry name" value="P-loop containing nucleoside triphosphate hydrolases"/>
    <property type="match status" value="2"/>
</dbReference>
<sequence length="701" mass="79088">MWLESQVALKELLAQELPAQPPKPERDRALFFHTLATLFLRYVQIARRLEACYDQMVQPQKRRGLRYMLDSVLGRVLELKQEMVALELCEYHYMDDVLQDLKLTPVGLLEVPIPKYFLRERAKALQERQAVLSDILTRMDPHRHLKPLRSIMLREEAVRMVQMAERMRQGRLRAKFMWEIHRDEERARKARESGAKELNQDQAAVCIQKVWKGCLQRRRTKLERQEEMTFIGMSLNPSSAMLRVQMGEEFRRVRQADYEAEYQEALASIRDHLYAVEGPNMREVMKEQLRQWFIECLRAAYPPYPASPLPGFLACFLTASASRVGAVAQAWLVGAGRAVLGLSPHCFGLPSGCLGSPQVDELMREELQSLRLAVDREEAKAQKPKKSAKVRESLPLGPARLRVLLAPLFPWGKVGVPCPQQRSTLFSPAGDFCYLGTALRLSKIEPTPSVLDVRQNITLYAILRLGSPTLHELAPLVKSVLLVGPAGTGKKMLVHAVCTETGANLFDLSPDNVVGKYPGKSGLQMMMHMVLKVPVARIGLASNPAVTPCPHFTRADRLLGAPLTLEKPILYQTGLCPTEAPLLFTVTWQCLIRKHGGTFTSALDLSALAKVSDGYSQGHVVQAVQTVLTEQRLLQMSKKPLVAREFLQLLAKVDPIYQEEEEMLKDWYRKTPLGRKRLKAAQDKAELAEGKGKGKDKKGKK</sequence>
<evidence type="ECO:0000256" key="1">
    <source>
        <dbReference type="SAM" id="MobiDB-lite"/>
    </source>
</evidence>
<keyword evidence="4" id="KW-1185">Reference proteome</keyword>
<dbReference type="PANTHER" id="PTHR14690">
    <property type="entry name" value="IQ MOTIF CONTAINING WITH AAA DOMAIN 1"/>
    <property type="match status" value="1"/>
</dbReference>
<proteinExistence type="predicted"/>
<dbReference type="InterPro" id="IPR027417">
    <property type="entry name" value="P-loop_NTPase"/>
</dbReference>
<evidence type="ECO:0000313" key="4">
    <source>
        <dbReference type="Proteomes" id="UP000694392"/>
    </source>
</evidence>
<reference evidence="3" key="1">
    <citation type="submission" date="2025-08" db="UniProtKB">
        <authorList>
            <consortium name="Ensembl"/>
        </authorList>
    </citation>
    <scope>IDENTIFICATION</scope>
</reference>
<dbReference type="PROSITE" id="PS50096">
    <property type="entry name" value="IQ"/>
    <property type="match status" value="1"/>
</dbReference>
<dbReference type="Pfam" id="PF00612">
    <property type="entry name" value="IQ"/>
    <property type="match status" value="1"/>
</dbReference>
<dbReference type="GO" id="GO:0005524">
    <property type="term" value="F:ATP binding"/>
    <property type="evidence" value="ECO:0007669"/>
    <property type="project" value="InterPro"/>
</dbReference>
<dbReference type="InterPro" id="IPR003959">
    <property type="entry name" value="ATPase_AAA_core"/>
</dbReference>
<dbReference type="InterPro" id="IPR052267">
    <property type="entry name" value="N-DRC_Component"/>
</dbReference>
<evidence type="ECO:0000313" key="3">
    <source>
        <dbReference type="Ensembl" id="ENSSPUP00000017049.1"/>
    </source>
</evidence>
<dbReference type="GeneTree" id="ENSGT00940000154067"/>
<dbReference type="GO" id="GO:0016887">
    <property type="term" value="F:ATP hydrolysis activity"/>
    <property type="evidence" value="ECO:0007669"/>
    <property type="project" value="InterPro"/>
</dbReference>
<dbReference type="Gene3D" id="3.40.50.300">
    <property type="entry name" value="P-loop containing nucleotide triphosphate hydrolases"/>
    <property type="match status" value="1"/>
</dbReference>
<feature type="region of interest" description="Disordered" evidence="1">
    <location>
        <begin position="679"/>
        <end position="701"/>
    </location>
</feature>
<name>A0A8D0HBU7_SPHPU</name>
<dbReference type="AlphaFoldDB" id="A0A8D0HBU7"/>
<feature type="compositionally biased region" description="Basic and acidic residues" evidence="1">
    <location>
        <begin position="680"/>
        <end position="693"/>
    </location>
</feature>
<reference evidence="3" key="2">
    <citation type="submission" date="2025-09" db="UniProtKB">
        <authorList>
            <consortium name="Ensembl"/>
        </authorList>
    </citation>
    <scope>IDENTIFICATION</scope>
</reference>
<protein>
    <submittedName>
        <fullName evidence="3">IQ motif containing with AAA domain 1 like</fullName>
    </submittedName>
</protein>
<organism evidence="3 4">
    <name type="scientific">Sphenodon punctatus</name>
    <name type="common">Tuatara</name>
    <name type="synonym">Hatteria punctata</name>
    <dbReference type="NCBI Taxonomy" id="8508"/>
    <lineage>
        <taxon>Eukaryota</taxon>
        <taxon>Metazoa</taxon>
        <taxon>Chordata</taxon>
        <taxon>Craniata</taxon>
        <taxon>Vertebrata</taxon>
        <taxon>Euteleostomi</taxon>
        <taxon>Lepidosauria</taxon>
        <taxon>Sphenodontia</taxon>
        <taxon>Sphenodontidae</taxon>
        <taxon>Sphenodon</taxon>
    </lineage>
</organism>